<dbReference type="EMBL" id="JBHLUD010000002">
    <property type="protein sequence ID" value="MFC0541468.1"/>
    <property type="molecule type" value="Genomic_DNA"/>
</dbReference>
<dbReference type="InterPro" id="IPR011712">
    <property type="entry name" value="Sig_transdc_His_kin_sub3_dim/P"/>
</dbReference>
<keyword evidence="6 11" id="KW-0418">Kinase</keyword>
<name>A0ABV6MMD7_9PSEU</name>
<keyword evidence="9" id="KW-0472">Membrane</keyword>
<dbReference type="SMART" id="SM00387">
    <property type="entry name" value="HATPase_c"/>
    <property type="match status" value="1"/>
</dbReference>
<dbReference type="Gene3D" id="3.30.565.10">
    <property type="entry name" value="Histidine kinase-like ATPase, C-terminal domain"/>
    <property type="match status" value="1"/>
</dbReference>
<evidence type="ECO:0000256" key="1">
    <source>
        <dbReference type="ARBA" id="ARBA00000085"/>
    </source>
</evidence>
<feature type="transmembrane region" description="Helical" evidence="9">
    <location>
        <begin position="42"/>
        <end position="62"/>
    </location>
</feature>
<evidence type="ECO:0000256" key="3">
    <source>
        <dbReference type="ARBA" id="ARBA00022553"/>
    </source>
</evidence>
<dbReference type="Pfam" id="PF07730">
    <property type="entry name" value="HisKA_3"/>
    <property type="match status" value="1"/>
</dbReference>
<dbReference type="Pfam" id="PF02518">
    <property type="entry name" value="HATPase_c"/>
    <property type="match status" value="1"/>
</dbReference>
<evidence type="ECO:0000256" key="5">
    <source>
        <dbReference type="ARBA" id="ARBA00022741"/>
    </source>
</evidence>
<evidence type="ECO:0000256" key="6">
    <source>
        <dbReference type="ARBA" id="ARBA00022777"/>
    </source>
</evidence>
<evidence type="ECO:0000313" key="12">
    <source>
        <dbReference type="Proteomes" id="UP001589810"/>
    </source>
</evidence>
<feature type="transmembrane region" description="Helical" evidence="9">
    <location>
        <begin position="110"/>
        <end position="129"/>
    </location>
</feature>
<keyword evidence="9" id="KW-0812">Transmembrane</keyword>
<comment type="caution">
    <text evidence="11">The sequence shown here is derived from an EMBL/GenBank/DDBJ whole genome shotgun (WGS) entry which is preliminary data.</text>
</comment>
<evidence type="ECO:0000256" key="4">
    <source>
        <dbReference type="ARBA" id="ARBA00022679"/>
    </source>
</evidence>
<protein>
    <recommendedName>
        <fullName evidence="2">histidine kinase</fullName>
        <ecNumber evidence="2">2.7.13.3</ecNumber>
    </recommendedName>
</protein>
<evidence type="ECO:0000256" key="9">
    <source>
        <dbReference type="SAM" id="Phobius"/>
    </source>
</evidence>
<keyword evidence="4" id="KW-0808">Transferase</keyword>
<feature type="domain" description="Histidine kinase/HSP90-like ATPase" evidence="10">
    <location>
        <begin position="281"/>
        <end position="371"/>
    </location>
</feature>
<evidence type="ECO:0000259" key="10">
    <source>
        <dbReference type="SMART" id="SM00387"/>
    </source>
</evidence>
<dbReference type="SUPFAM" id="SSF55874">
    <property type="entry name" value="ATPase domain of HSP90 chaperone/DNA topoisomerase II/histidine kinase"/>
    <property type="match status" value="1"/>
</dbReference>
<dbReference type="InterPro" id="IPR003594">
    <property type="entry name" value="HATPase_dom"/>
</dbReference>
<keyword evidence="8" id="KW-0902">Two-component regulatory system</keyword>
<dbReference type="EC" id="2.7.13.3" evidence="2"/>
<dbReference type="CDD" id="cd16917">
    <property type="entry name" value="HATPase_UhpB-NarQ-NarX-like"/>
    <property type="match status" value="1"/>
</dbReference>
<keyword evidence="12" id="KW-1185">Reference proteome</keyword>
<feature type="transmembrane region" description="Helical" evidence="9">
    <location>
        <begin position="16"/>
        <end position="35"/>
    </location>
</feature>
<keyword evidence="9" id="KW-1133">Transmembrane helix</keyword>
<feature type="transmembrane region" description="Helical" evidence="9">
    <location>
        <begin position="68"/>
        <end position="98"/>
    </location>
</feature>
<proteinExistence type="predicted"/>
<evidence type="ECO:0000256" key="2">
    <source>
        <dbReference type="ARBA" id="ARBA00012438"/>
    </source>
</evidence>
<dbReference type="PANTHER" id="PTHR24421:SF10">
    <property type="entry name" value="NITRATE_NITRITE SENSOR PROTEIN NARQ"/>
    <property type="match status" value="1"/>
</dbReference>
<evidence type="ECO:0000256" key="8">
    <source>
        <dbReference type="ARBA" id="ARBA00023012"/>
    </source>
</evidence>
<reference evidence="11 12" key="1">
    <citation type="submission" date="2024-09" db="EMBL/GenBank/DDBJ databases">
        <authorList>
            <person name="Sun Q."/>
            <person name="Mori K."/>
        </authorList>
    </citation>
    <scope>NUCLEOTIDE SEQUENCE [LARGE SCALE GENOMIC DNA]</scope>
    <source>
        <strain evidence="11 12">TBRC 1432</strain>
    </source>
</reference>
<evidence type="ECO:0000256" key="7">
    <source>
        <dbReference type="ARBA" id="ARBA00022840"/>
    </source>
</evidence>
<dbReference type="Pfam" id="PF23539">
    <property type="entry name" value="DUF7134"/>
    <property type="match status" value="1"/>
</dbReference>
<keyword evidence="3" id="KW-0597">Phosphoprotein</keyword>
<dbReference type="InterPro" id="IPR055558">
    <property type="entry name" value="DUF7134"/>
</dbReference>
<keyword evidence="5" id="KW-0547">Nucleotide-binding</keyword>
<dbReference type="RefSeq" id="WP_273942519.1">
    <property type="nucleotide sequence ID" value="NZ_CP097263.1"/>
</dbReference>
<dbReference type="PANTHER" id="PTHR24421">
    <property type="entry name" value="NITRATE/NITRITE SENSOR PROTEIN NARX-RELATED"/>
    <property type="match status" value="1"/>
</dbReference>
<dbReference type="GO" id="GO:0016301">
    <property type="term" value="F:kinase activity"/>
    <property type="evidence" value="ECO:0007669"/>
    <property type="project" value="UniProtKB-KW"/>
</dbReference>
<comment type="catalytic activity">
    <reaction evidence="1">
        <text>ATP + protein L-histidine = ADP + protein N-phospho-L-histidine.</text>
        <dbReference type="EC" id="2.7.13.3"/>
    </reaction>
</comment>
<sequence>MSELRVPLTSRLRREHWLALDAVLALALVALVVPASPRIEQYNLPAAVGFVITLAATTPIAVRRIWPVAVYWVVLAACSTLVLLPIIGAPFVTVAVAAYSVAVSRSRRTAVIGLVAALAVFLAGAFGSLGGQSVTDAAMVIAAWGLGTVLREHRSYVAAQQEQEIQAAVMRERLHIARELHDVVANGMSLITLQAGVAGYVLDSRPEEARRALASIEETGRSGLAVLRKSLWWLRSEDRSAVPAEATPGLADLEILARRVRAESGIDVTVSFDGQGALPVGLELSAYRIVQEAITNVIKHGGSSPTRVLLRHTTEALVIEIDDDGPGGAVRPGGHGLLGMRERAALHGGTLTAGPRPEGGFTVRAVLPTDGVA</sequence>
<gene>
    <name evidence="11" type="ORF">ACFFH7_08235</name>
</gene>
<dbReference type="Gene3D" id="1.20.5.1930">
    <property type="match status" value="1"/>
</dbReference>
<keyword evidence="7" id="KW-0067">ATP-binding</keyword>
<dbReference type="InterPro" id="IPR036890">
    <property type="entry name" value="HATPase_C_sf"/>
</dbReference>
<dbReference type="InterPro" id="IPR050482">
    <property type="entry name" value="Sensor_HK_TwoCompSys"/>
</dbReference>
<evidence type="ECO:0000313" key="11">
    <source>
        <dbReference type="EMBL" id="MFC0541468.1"/>
    </source>
</evidence>
<accession>A0ABV6MMD7</accession>
<organism evidence="11 12">
    <name type="scientific">Kutzneria chonburiensis</name>
    <dbReference type="NCBI Taxonomy" id="1483604"/>
    <lineage>
        <taxon>Bacteria</taxon>
        <taxon>Bacillati</taxon>
        <taxon>Actinomycetota</taxon>
        <taxon>Actinomycetes</taxon>
        <taxon>Pseudonocardiales</taxon>
        <taxon>Pseudonocardiaceae</taxon>
        <taxon>Kutzneria</taxon>
    </lineage>
</organism>
<dbReference type="Proteomes" id="UP001589810">
    <property type="component" value="Unassembled WGS sequence"/>
</dbReference>